<dbReference type="SUPFAM" id="SSF55811">
    <property type="entry name" value="Nudix"/>
    <property type="match status" value="1"/>
</dbReference>
<feature type="domain" description="Nudix hydrolase" evidence="7">
    <location>
        <begin position="231"/>
        <end position="384"/>
    </location>
</feature>
<evidence type="ECO:0000256" key="3">
    <source>
        <dbReference type="ARBA" id="ARBA00022692"/>
    </source>
</evidence>
<evidence type="ECO:0000259" key="7">
    <source>
        <dbReference type="PROSITE" id="PS51462"/>
    </source>
</evidence>
<keyword evidence="4 6" id="KW-1133">Transmembrane helix</keyword>
<dbReference type="EMBL" id="BAABUJ010000064">
    <property type="protein sequence ID" value="GAA5806409.1"/>
    <property type="molecule type" value="Genomic_DNA"/>
</dbReference>
<evidence type="ECO:0000256" key="4">
    <source>
        <dbReference type="ARBA" id="ARBA00022989"/>
    </source>
</evidence>
<protein>
    <recommendedName>
        <fullName evidence="7">Nudix hydrolase domain-containing protein</fullName>
    </recommendedName>
</protein>
<evidence type="ECO:0000256" key="2">
    <source>
        <dbReference type="ARBA" id="ARBA00006070"/>
    </source>
</evidence>
<feature type="transmembrane region" description="Helical" evidence="6">
    <location>
        <begin position="42"/>
        <end position="58"/>
    </location>
</feature>
<feature type="transmembrane region" description="Helical" evidence="6">
    <location>
        <begin position="64"/>
        <end position="81"/>
    </location>
</feature>
<reference evidence="8 9" key="1">
    <citation type="submission" date="2024-04" db="EMBL/GenBank/DDBJ databases">
        <title>genome sequences of Mucor flavus KT1a and Helicostylum pulchrum KT1b strains isolation_sourced from the surface of a dry-aged beef.</title>
        <authorList>
            <person name="Toyotome T."/>
            <person name="Hosono M."/>
            <person name="Torimaru M."/>
            <person name="Fukuda K."/>
            <person name="Mikami N."/>
        </authorList>
    </citation>
    <scope>NUCLEOTIDE SEQUENCE [LARGE SCALE GENOMIC DNA]</scope>
    <source>
        <strain evidence="8 9">KT1b</strain>
    </source>
</reference>
<gene>
    <name evidence="8" type="ORF">HPULCUR_011943</name>
</gene>
<dbReference type="PANTHER" id="PTHR10743">
    <property type="entry name" value="PROTEIN RER1"/>
    <property type="match status" value="1"/>
</dbReference>
<dbReference type="InterPro" id="IPR000086">
    <property type="entry name" value="NUDIX_hydrolase_dom"/>
</dbReference>
<dbReference type="PROSITE" id="PS51462">
    <property type="entry name" value="NUDIX"/>
    <property type="match status" value="1"/>
</dbReference>
<dbReference type="Proteomes" id="UP001476247">
    <property type="component" value="Unassembled WGS sequence"/>
</dbReference>
<feature type="transmembrane region" description="Helical" evidence="6">
    <location>
        <begin position="149"/>
        <end position="166"/>
    </location>
</feature>
<dbReference type="CDD" id="cd03426">
    <property type="entry name" value="NUDIX_CoAse_Nudt7"/>
    <property type="match status" value="1"/>
</dbReference>
<keyword evidence="5 6" id="KW-0472">Membrane</keyword>
<comment type="subcellular location">
    <subcellularLocation>
        <location evidence="1">Membrane</location>
        <topology evidence="1">Multi-pass membrane protein</topology>
    </subcellularLocation>
</comment>
<sequence>MNDFSNEPAEGATFSMMAHTSHYERRFQHFLDQTTPYVPHRWVATGALLILFMLRIIYAEGWYIITYALGIYILNLFLAFLTPKFDPSVQLDTQANEMEEGPSLPMKNDEEFKPFIRRLPEFKFWLSVTRATILSIFCTLFSIFDIPVYWPILLGYFIILFCLTMRRQIGHMIRYRYIPFDLGKKSYNLKYIIDTISTNQVSEFEPGLVRNASVAAIVRWRPYVTDHILSYPLPATPVEFLNQSWINDCHGEAEILFIQRASHPTDLWSGHIAFPGGKDEPSDKSHLDTAIRECREEIGLDLASPHFIPLGTLEHRKITSLEGKKLIMTLVPHVFLQVSPITPEILLQTSEVAETYWISIRYLLQDPIVAYAPFIDANLKPGQKVPWPTSVRVPAVQFKTATESSTPHLWGMTLRMTQDIVGMKPSRTYMTEEEYKEFKNKQAKL</sequence>
<name>A0ABP9YHI2_9FUNG</name>
<dbReference type="InterPro" id="IPR015797">
    <property type="entry name" value="NUDIX_hydrolase-like_dom_sf"/>
</dbReference>
<keyword evidence="3 6" id="KW-0812">Transmembrane</keyword>
<evidence type="ECO:0000256" key="1">
    <source>
        <dbReference type="ARBA" id="ARBA00004141"/>
    </source>
</evidence>
<accession>A0ABP9YHI2</accession>
<evidence type="ECO:0000313" key="9">
    <source>
        <dbReference type="Proteomes" id="UP001476247"/>
    </source>
</evidence>
<comment type="caution">
    <text evidence="8">The sequence shown here is derived from an EMBL/GenBank/DDBJ whole genome shotgun (WGS) entry which is preliminary data.</text>
</comment>
<keyword evidence="9" id="KW-1185">Reference proteome</keyword>
<proteinExistence type="inferred from homology"/>
<comment type="similarity">
    <text evidence="2">Belongs to the RER1 family.</text>
</comment>
<organism evidence="8 9">
    <name type="scientific">Helicostylum pulchrum</name>
    <dbReference type="NCBI Taxonomy" id="562976"/>
    <lineage>
        <taxon>Eukaryota</taxon>
        <taxon>Fungi</taxon>
        <taxon>Fungi incertae sedis</taxon>
        <taxon>Mucoromycota</taxon>
        <taxon>Mucoromycotina</taxon>
        <taxon>Mucoromycetes</taxon>
        <taxon>Mucorales</taxon>
        <taxon>Mucorineae</taxon>
        <taxon>Mucoraceae</taxon>
        <taxon>Helicostylum</taxon>
    </lineage>
</organism>
<dbReference type="Pfam" id="PF03248">
    <property type="entry name" value="Rer1"/>
    <property type="match status" value="1"/>
</dbReference>
<evidence type="ECO:0000256" key="6">
    <source>
        <dbReference type="SAM" id="Phobius"/>
    </source>
</evidence>
<evidence type="ECO:0000256" key="5">
    <source>
        <dbReference type="ARBA" id="ARBA00023136"/>
    </source>
</evidence>
<dbReference type="InterPro" id="IPR004932">
    <property type="entry name" value="Rer1"/>
</dbReference>
<dbReference type="Pfam" id="PF00293">
    <property type="entry name" value="NUDIX"/>
    <property type="match status" value="1"/>
</dbReference>
<evidence type="ECO:0000313" key="8">
    <source>
        <dbReference type="EMBL" id="GAA5806409.1"/>
    </source>
</evidence>
<dbReference type="PANTHER" id="PTHR10743:SF0">
    <property type="entry name" value="PROTEIN RER1"/>
    <property type="match status" value="1"/>
</dbReference>
<dbReference type="InterPro" id="IPR045121">
    <property type="entry name" value="CoAse"/>
</dbReference>
<dbReference type="Gene3D" id="3.90.79.10">
    <property type="entry name" value="Nucleoside Triphosphate Pyrophosphohydrolase"/>
    <property type="match status" value="1"/>
</dbReference>